<keyword evidence="2" id="KW-1185">Reference proteome</keyword>
<dbReference type="RefSeq" id="WP_020953743.1">
    <property type="nucleotide sequence ID" value="NC_022084.1"/>
</dbReference>
<dbReference type="STRING" id="523849.OCC_14140"/>
<accession>S5Z4W8</accession>
<sequence length="161" mass="18629">MELIDLILKRFQGEGHVLIYSNMGKGLTFKEAYELRKYLDFDLRGAEITNTEKVSVLFCEGKTDSKFFKASYKKIFGFKEAREVPPNLVLIEKLFERDNYELIKNNGYIAIIPSEGNAGVIRNLENFLRAMEVFEFHVGKIALNRKQDRPRPLRGVAKANY</sequence>
<dbReference type="HOGENOM" id="CLU_1640056_0_0_2"/>
<dbReference type="EMBL" id="CP006670">
    <property type="protein sequence ID" value="AGT34310.1"/>
    <property type="molecule type" value="Genomic_DNA"/>
</dbReference>
<reference evidence="1 2" key="1">
    <citation type="journal article" date="2012" name="J. Bacteriol.">
        <title>Genome sequence of the model hyperthermophilic archaeon Thermococcus litoralis NS-C.</title>
        <authorList>
            <person name="Gardner A.F."/>
            <person name="Kumar S."/>
            <person name="Perler F.B."/>
        </authorList>
    </citation>
    <scope>NUCLEOTIDE SEQUENCE [LARGE SCALE GENOMIC DNA]</scope>
    <source>
        <strain evidence="2">ATCC 51850 / DSM 5473 / JCM 8560 / NS-C</strain>
    </source>
</reference>
<proteinExistence type="predicted"/>
<dbReference type="PaxDb" id="523849-OCC_14140"/>
<dbReference type="Gene3D" id="3.40.50.10620">
    <property type="entry name" value="PH0156-like domains"/>
    <property type="match status" value="1"/>
</dbReference>
<dbReference type="KEGG" id="tlt:OCC_14140"/>
<evidence type="ECO:0000313" key="2">
    <source>
        <dbReference type="Proteomes" id="UP000015502"/>
    </source>
</evidence>
<organism evidence="1 2">
    <name type="scientific">Thermococcus litoralis (strain ATCC 51850 / DSM 5473 / JCM 8560 / NS-C)</name>
    <dbReference type="NCBI Taxonomy" id="523849"/>
    <lineage>
        <taxon>Archaea</taxon>
        <taxon>Methanobacteriati</taxon>
        <taxon>Methanobacteriota</taxon>
        <taxon>Thermococci</taxon>
        <taxon>Thermococcales</taxon>
        <taxon>Thermococcaceae</taxon>
        <taxon>Thermococcus</taxon>
    </lineage>
</organism>
<dbReference type="AlphaFoldDB" id="S5Z4W8"/>
<dbReference type="Proteomes" id="UP000015502">
    <property type="component" value="Chromosome"/>
</dbReference>
<name>S5Z4W8_THELN</name>
<protein>
    <submittedName>
        <fullName evidence="1">Uncharacterized protein</fullName>
    </submittedName>
</protein>
<dbReference type="SUPFAM" id="SSF160945">
    <property type="entry name" value="PH0156-like"/>
    <property type="match status" value="1"/>
</dbReference>
<evidence type="ECO:0000313" key="1">
    <source>
        <dbReference type="EMBL" id="AGT34310.1"/>
    </source>
</evidence>
<gene>
    <name evidence="1" type="ORF">OCC_14140</name>
</gene>
<dbReference type="GeneID" id="16549932"/>